<dbReference type="InParanoid" id="G0PL22"/>
<dbReference type="OrthoDB" id="347314at2759"/>
<organism evidence="5">
    <name type="scientific">Caenorhabditis brenneri</name>
    <name type="common">Nematode worm</name>
    <dbReference type="NCBI Taxonomy" id="135651"/>
    <lineage>
        <taxon>Eukaryota</taxon>
        <taxon>Metazoa</taxon>
        <taxon>Ecdysozoa</taxon>
        <taxon>Nematoda</taxon>
        <taxon>Chromadorea</taxon>
        <taxon>Rhabditida</taxon>
        <taxon>Rhabditina</taxon>
        <taxon>Rhabditomorpha</taxon>
        <taxon>Rhabditoidea</taxon>
        <taxon>Rhabditidae</taxon>
        <taxon>Peloderinae</taxon>
        <taxon>Caenorhabditis</taxon>
    </lineage>
</organism>
<dbReference type="Proteomes" id="UP000008068">
    <property type="component" value="Unassembled WGS sequence"/>
</dbReference>
<gene>
    <name evidence="4" type="ORF">CAEBREN_31403</name>
</gene>
<dbReference type="InterPro" id="IPR009465">
    <property type="entry name" value="Spondin_N"/>
</dbReference>
<accession>G0PL22</accession>
<evidence type="ECO:0008006" key="6">
    <source>
        <dbReference type="Google" id="ProtNLM"/>
    </source>
</evidence>
<dbReference type="GO" id="GO:0031012">
    <property type="term" value="C:extracellular matrix"/>
    <property type="evidence" value="ECO:0007669"/>
    <property type="project" value="TreeGrafter"/>
</dbReference>
<keyword evidence="5" id="KW-1185">Reference proteome</keyword>
<sequence length="191" mass="21412">MEMKGSVQFDHMKQKEKRVLEINGTSAKSLDTTKGFVPGEIYKVSIRGWRTQYTVKTFRGFVVSSLFEDKSSAGSWEVVKGHGDARISPGCRRSGVSHANLKSKTSVHMMWKAPEVSTGCVMFRASVIETKYVWYTESGGLTYKFCVQEGIQIQKPVDDPSATCCACDIAQYELEFTGIWSKNTHPKDYPT</sequence>
<dbReference type="eggNOG" id="KOG3539">
    <property type="taxonomic scope" value="Eukaryota"/>
</dbReference>
<dbReference type="HOGENOM" id="CLU_122674_0_0_1"/>
<feature type="non-terminal residue" evidence="4">
    <location>
        <position position="191"/>
    </location>
</feature>
<dbReference type="CDD" id="cd08544">
    <property type="entry name" value="Reeler"/>
    <property type="match status" value="1"/>
</dbReference>
<dbReference type="PROSITE" id="PS51019">
    <property type="entry name" value="REELIN"/>
    <property type="match status" value="1"/>
</dbReference>
<evidence type="ECO:0000313" key="5">
    <source>
        <dbReference type="Proteomes" id="UP000008068"/>
    </source>
</evidence>
<dbReference type="InterPro" id="IPR002861">
    <property type="entry name" value="Reeler_dom"/>
</dbReference>
<dbReference type="PANTHER" id="PTHR11311:SF16">
    <property type="entry name" value="SPONDIN-1"/>
    <property type="match status" value="1"/>
</dbReference>
<dbReference type="Gene3D" id="2.60.40.4060">
    <property type="entry name" value="Reeler domain"/>
    <property type="match status" value="1"/>
</dbReference>
<dbReference type="PROSITE" id="PS51020">
    <property type="entry name" value="SPONDIN"/>
    <property type="match status" value="1"/>
</dbReference>
<dbReference type="PANTHER" id="PTHR11311">
    <property type="entry name" value="SPONDIN"/>
    <property type="match status" value="1"/>
</dbReference>
<dbReference type="InterPro" id="IPR042307">
    <property type="entry name" value="Reeler_sf"/>
</dbReference>
<protein>
    <recommendedName>
        <fullName evidence="6">Reelin domain-containing protein</fullName>
    </recommendedName>
</protein>
<reference evidence="5" key="1">
    <citation type="submission" date="2011-07" db="EMBL/GenBank/DDBJ databases">
        <authorList>
            <consortium name="Caenorhabditis brenneri Sequencing and Analysis Consortium"/>
            <person name="Wilson R.K."/>
        </authorList>
    </citation>
    <scope>NUCLEOTIDE SEQUENCE [LARGE SCALE GENOMIC DNA]</scope>
    <source>
        <strain evidence="5">PB2801</strain>
    </source>
</reference>
<proteinExistence type="predicted"/>
<evidence type="ECO:0000259" key="2">
    <source>
        <dbReference type="PROSITE" id="PS51019"/>
    </source>
</evidence>
<dbReference type="STRING" id="135651.G0PL22"/>
<dbReference type="EMBL" id="GL380977">
    <property type="protein sequence ID" value="EGT33475.1"/>
    <property type="molecule type" value="Genomic_DNA"/>
</dbReference>
<dbReference type="Pfam" id="PF02014">
    <property type="entry name" value="Reeler"/>
    <property type="match status" value="1"/>
</dbReference>
<evidence type="ECO:0000256" key="1">
    <source>
        <dbReference type="ARBA" id="ARBA00022737"/>
    </source>
</evidence>
<dbReference type="Gene3D" id="2.60.40.2130">
    <property type="entry name" value="F-spondin domain"/>
    <property type="match status" value="1"/>
</dbReference>
<dbReference type="InterPro" id="IPR051418">
    <property type="entry name" value="Spondin/Thrombospondin_T1"/>
</dbReference>
<dbReference type="Pfam" id="PF06468">
    <property type="entry name" value="Spond_N"/>
    <property type="match status" value="1"/>
</dbReference>
<feature type="domain" description="Reelin" evidence="2">
    <location>
        <begin position="1"/>
        <end position="160"/>
    </location>
</feature>
<evidence type="ECO:0000259" key="3">
    <source>
        <dbReference type="PROSITE" id="PS51020"/>
    </source>
</evidence>
<evidence type="ECO:0000313" key="4">
    <source>
        <dbReference type="EMBL" id="EGT33475.1"/>
    </source>
</evidence>
<keyword evidence="1" id="KW-0677">Repeat</keyword>
<name>G0PL22_CAEBE</name>
<feature type="domain" description="Spondin" evidence="3">
    <location>
        <begin position="160"/>
        <end position="191"/>
    </location>
</feature>
<dbReference type="AlphaFoldDB" id="G0PL22"/>
<dbReference type="GO" id="GO:0007155">
    <property type="term" value="P:cell adhesion"/>
    <property type="evidence" value="ECO:0007669"/>
    <property type="project" value="TreeGrafter"/>
</dbReference>
<dbReference type="InterPro" id="IPR038678">
    <property type="entry name" value="Spondin_N_sf"/>
</dbReference>